<evidence type="ECO:0000256" key="1">
    <source>
        <dbReference type="SAM" id="SignalP"/>
    </source>
</evidence>
<dbReference type="Pfam" id="PF08239">
    <property type="entry name" value="SH3_3"/>
    <property type="match status" value="1"/>
</dbReference>
<dbReference type="AlphaFoldDB" id="A0A9D8KEB0"/>
<dbReference type="Proteomes" id="UP000809273">
    <property type="component" value="Unassembled WGS sequence"/>
</dbReference>
<evidence type="ECO:0000313" key="3">
    <source>
        <dbReference type="EMBL" id="MBN1573336.1"/>
    </source>
</evidence>
<feature type="signal peptide" evidence="1">
    <location>
        <begin position="1"/>
        <end position="29"/>
    </location>
</feature>
<protein>
    <submittedName>
        <fullName evidence="3">SH3 domain-containing protein</fullName>
    </submittedName>
</protein>
<dbReference type="Gene3D" id="2.30.30.40">
    <property type="entry name" value="SH3 Domains"/>
    <property type="match status" value="1"/>
</dbReference>
<sequence length="179" mass="20056">MKRNLFISVFAFFLLAVIATAVITPQAHAQRDDYIYIRTPDAYLLSGPGTEYRILCKITRSDPLIVIYWRGDWFQVEKVDGTQGWINRVVLNSHDSEKYPVYITETPNRTNESVLDRLKHGFKGSGDGSITASAGGRGIDESDGSGGYYKDFESVGFMESIVIPDYEIQNFINAGGLNR</sequence>
<accession>A0A9D8KEB0</accession>
<proteinExistence type="predicted"/>
<name>A0A9D8KEB0_9DELT</name>
<gene>
    <name evidence="3" type="ORF">JW984_09095</name>
</gene>
<evidence type="ECO:0000313" key="4">
    <source>
        <dbReference type="Proteomes" id="UP000809273"/>
    </source>
</evidence>
<feature type="chain" id="PRO_5038891362" evidence="1">
    <location>
        <begin position="30"/>
        <end position="179"/>
    </location>
</feature>
<reference evidence="3" key="1">
    <citation type="journal article" date="2021" name="Environ. Microbiol.">
        <title>Genomic characterization of three novel Desulfobacterota classes expand the metabolic and phylogenetic diversity of the phylum.</title>
        <authorList>
            <person name="Murphy C.L."/>
            <person name="Biggerstaff J."/>
            <person name="Eichhorn A."/>
            <person name="Ewing E."/>
            <person name="Shahan R."/>
            <person name="Soriano D."/>
            <person name="Stewart S."/>
            <person name="VanMol K."/>
            <person name="Walker R."/>
            <person name="Walters P."/>
            <person name="Elshahed M.S."/>
            <person name="Youssef N.H."/>
        </authorList>
    </citation>
    <scope>NUCLEOTIDE SEQUENCE</scope>
    <source>
        <strain evidence="3">Zod_Metabat.24</strain>
    </source>
</reference>
<dbReference type="EMBL" id="JAFGIX010000046">
    <property type="protein sequence ID" value="MBN1573336.1"/>
    <property type="molecule type" value="Genomic_DNA"/>
</dbReference>
<evidence type="ECO:0000259" key="2">
    <source>
        <dbReference type="Pfam" id="PF08239"/>
    </source>
</evidence>
<feature type="domain" description="SH3b" evidence="2">
    <location>
        <begin position="42"/>
        <end position="88"/>
    </location>
</feature>
<reference evidence="3" key="2">
    <citation type="submission" date="2021-01" db="EMBL/GenBank/DDBJ databases">
        <authorList>
            <person name="Hahn C.R."/>
            <person name="Youssef N.H."/>
            <person name="Elshahed M."/>
        </authorList>
    </citation>
    <scope>NUCLEOTIDE SEQUENCE</scope>
    <source>
        <strain evidence="3">Zod_Metabat.24</strain>
    </source>
</reference>
<keyword evidence="1" id="KW-0732">Signal</keyword>
<dbReference type="InterPro" id="IPR003646">
    <property type="entry name" value="SH3-like_bac-type"/>
</dbReference>
<organism evidence="3 4">
    <name type="scientific">Candidatus Zymogenus saltonus</name>
    <dbReference type="NCBI Taxonomy" id="2844893"/>
    <lineage>
        <taxon>Bacteria</taxon>
        <taxon>Deltaproteobacteria</taxon>
        <taxon>Candidatus Zymogenia</taxon>
        <taxon>Candidatus Zymogeniales</taxon>
        <taxon>Candidatus Zymogenaceae</taxon>
        <taxon>Candidatus Zymogenus</taxon>
    </lineage>
</organism>
<comment type="caution">
    <text evidence="3">The sequence shown here is derived from an EMBL/GenBank/DDBJ whole genome shotgun (WGS) entry which is preliminary data.</text>
</comment>